<reference evidence="3 4" key="1">
    <citation type="submission" date="2014-12" db="EMBL/GenBank/DDBJ databases">
        <title>Genome assembly of Enhygromyxa salina DSM 15201.</title>
        <authorList>
            <person name="Sharma G."/>
            <person name="Subramanian S."/>
        </authorList>
    </citation>
    <scope>NUCLEOTIDE SEQUENCE [LARGE SCALE GENOMIC DNA]</scope>
    <source>
        <strain evidence="3 4">DSM 15201</strain>
    </source>
</reference>
<dbReference type="RefSeq" id="WP_052555333.1">
    <property type="nucleotide sequence ID" value="NZ_JMCC02000090.1"/>
</dbReference>
<evidence type="ECO:0000256" key="1">
    <source>
        <dbReference type="SAM" id="MobiDB-lite"/>
    </source>
</evidence>
<organism evidence="3 4">
    <name type="scientific">Enhygromyxa salina</name>
    <dbReference type="NCBI Taxonomy" id="215803"/>
    <lineage>
        <taxon>Bacteria</taxon>
        <taxon>Pseudomonadati</taxon>
        <taxon>Myxococcota</taxon>
        <taxon>Polyangia</taxon>
        <taxon>Nannocystales</taxon>
        <taxon>Nannocystaceae</taxon>
        <taxon>Enhygromyxa</taxon>
    </lineage>
</organism>
<dbReference type="InterPro" id="IPR036291">
    <property type="entry name" value="NAD(P)-bd_dom_sf"/>
</dbReference>
<dbReference type="Pfam" id="PF01370">
    <property type="entry name" value="Epimerase"/>
    <property type="match status" value="1"/>
</dbReference>
<dbReference type="SUPFAM" id="SSF51735">
    <property type="entry name" value="NAD(P)-binding Rossmann-fold domains"/>
    <property type="match status" value="1"/>
</dbReference>
<feature type="compositionally biased region" description="Basic and acidic residues" evidence="1">
    <location>
        <begin position="1"/>
        <end position="10"/>
    </location>
</feature>
<protein>
    <submittedName>
        <fullName evidence="3">UDP-glucose 4-epimerase</fullName>
    </submittedName>
</protein>
<dbReference type="Gene3D" id="3.40.50.720">
    <property type="entry name" value="NAD(P)-binding Rossmann-like Domain"/>
    <property type="match status" value="1"/>
</dbReference>
<evidence type="ECO:0000259" key="2">
    <source>
        <dbReference type="Pfam" id="PF01370"/>
    </source>
</evidence>
<feature type="compositionally biased region" description="Basic and acidic residues" evidence="1">
    <location>
        <begin position="22"/>
        <end position="32"/>
    </location>
</feature>
<proteinExistence type="predicted"/>
<dbReference type="Proteomes" id="UP000031599">
    <property type="component" value="Unassembled WGS sequence"/>
</dbReference>
<dbReference type="InterPro" id="IPR001509">
    <property type="entry name" value="Epimerase_deHydtase"/>
</dbReference>
<gene>
    <name evidence="3" type="ORF">DB30_07886</name>
</gene>
<sequence length="360" mass="40014">MNEGHEDDRVVNVNAGSDPDPDPARSQDADDQVRQIMDSTPTLLRPGPRRILIAGARRKIAGELIACLLEDRRIDKILAVGEGACPPGLLGHDPNRFMYHTATLDRRRQVDNLFLFEEFREHPLDTVVHLAFSGNPKGYDVSRHEYNVNAARHLLDASLRHGIGKYVFLSSDAVYAVGPRGDYKVAEDAELNLDPSSPKSVRDIIDAEFYCRAKMDSPGCEVMVLRPAGVIGGGVMSGLNLLFESHPPVLPIGFDPMINPTTKERLARDIQLALMLRGKGVYNIAGPSPGPLTRFLEQRGITPMRVPGPLLRQANRLQRMIGQTRYHAEYQPKRLFYSLVLDDARFEAAFRQRASMLSAG</sequence>
<comment type="caution">
    <text evidence="3">The sequence shown here is derived from an EMBL/GenBank/DDBJ whole genome shotgun (WGS) entry which is preliminary data.</text>
</comment>
<dbReference type="AlphaFoldDB" id="A0A0C1ZRP3"/>
<dbReference type="EMBL" id="JMCC02000090">
    <property type="protein sequence ID" value="KIG13678.1"/>
    <property type="molecule type" value="Genomic_DNA"/>
</dbReference>
<feature type="domain" description="NAD-dependent epimerase/dehydratase" evidence="2">
    <location>
        <begin position="51"/>
        <end position="234"/>
    </location>
</feature>
<evidence type="ECO:0000313" key="3">
    <source>
        <dbReference type="EMBL" id="KIG13678.1"/>
    </source>
</evidence>
<evidence type="ECO:0000313" key="4">
    <source>
        <dbReference type="Proteomes" id="UP000031599"/>
    </source>
</evidence>
<name>A0A0C1ZRP3_9BACT</name>
<accession>A0A0C1ZRP3</accession>
<feature type="region of interest" description="Disordered" evidence="1">
    <location>
        <begin position="1"/>
        <end position="32"/>
    </location>
</feature>